<dbReference type="AlphaFoldDB" id="A0A1H2SMN0"/>
<evidence type="ECO:0000256" key="1">
    <source>
        <dbReference type="SAM" id="Coils"/>
    </source>
</evidence>
<keyword evidence="1" id="KW-0175">Coiled coil</keyword>
<feature type="coiled-coil region" evidence="1">
    <location>
        <begin position="97"/>
        <end position="124"/>
    </location>
</feature>
<organism evidence="2 3">
    <name type="scientific">Saccharopolyspora shandongensis</name>
    <dbReference type="NCBI Taxonomy" id="418495"/>
    <lineage>
        <taxon>Bacteria</taxon>
        <taxon>Bacillati</taxon>
        <taxon>Actinomycetota</taxon>
        <taxon>Actinomycetes</taxon>
        <taxon>Pseudonocardiales</taxon>
        <taxon>Pseudonocardiaceae</taxon>
        <taxon>Saccharopolyspora</taxon>
    </lineage>
</organism>
<evidence type="ECO:0008006" key="4">
    <source>
        <dbReference type="Google" id="ProtNLM"/>
    </source>
</evidence>
<reference evidence="3" key="1">
    <citation type="submission" date="2016-10" db="EMBL/GenBank/DDBJ databases">
        <authorList>
            <person name="Varghese N."/>
            <person name="Submissions S."/>
        </authorList>
    </citation>
    <scope>NUCLEOTIDE SEQUENCE [LARGE SCALE GENOMIC DNA]</scope>
    <source>
        <strain evidence="3">CGMCC 4.3530</strain>
    </source>
</reference>
<name>A0A1H2SMN0_9PSEU</name>
<proteinExistence type="predicted"/>
<dbReference type="RefSeq" id="WP_093260980.1">
    <property type="nucleotide sequence ID" value="NZ_FNOK01000002.1"/>
</dbReference>
<gene>
    <name evidence="2" type="ORF">SAMN05216215_1002271</name>
</gene>
<protein>
    <recommendedName>
        <fullName evidence="4">PE family protein</fullName>
    </recommendedName>
</protein>
<dbReference type="OrthoDB" id="3694733at2"/>
<dbReference type="STRING" id="418495.SAMN05216215_1002271"/>
<dbReference type="EMBL" id="FNOK01000002">
    <property type="protein sequence ID" value="SDW32886.1"/>
    <property type="molecule type" value="Genomic_DNA"/>
</dbReference>
<sequence length="133" mass="14662">MSEDVEERAQLALVRSVSGVRQLRKAVESGGLRLDPAAGAEIRSALEDQLSTVDEWLTRSASLNQHAPLGQNPVGEAMAAKFATRAEGDENSFTAVLKSYREVLEEARDAIVAAMREYRDIEERVSDSFRKLV</sequence>
<evidence type="ECO:0000313" key="3">
    <source>
        <dbReference type="Proteomes" id="UP000199529"/>
    </source>
</evidence>
<accession>A0A1H2SMN0</accession>
<keyword evidence="3" id="KW-1185">Reference proteome</keyword>
<dbReference type="Proteomes" id="UP000199529">
    <property type="component" value="Unassembled WGS sequence"/>
</dbReference>
<evidence type="ECO:0000313" key="2">
    <source>
        <dbReference type="EMBL" id="SDW32886.1"/>
    </source>
</evidence>